<organism evidence="2 3">
    <name type="scientific">Paxillus rubicundulus Ve08.2h10</name>
    <dbReference type="NCBI Taxonomy" id="930991"/>
    <lineage>
        <taxon>Eukaryota</taxon>
        <taxon>Fungi</taxon>
        <taxon>Dikarya</taxon>
        <taxon>Basidiomycota</taxon>
        <taxon>Agaricomycotina</taxon>
        <taxon>Agaricomycetes</taxon>
        <taxon>Agaricomycetidae</taxon>
        <taxon>Boletales</taxon>
        <taxon>Paxilineae</taxon>
        <taxon>Paxillaceae</taxon>
        <taxon>Paxillus</taxon>
    </lineage>
</organism>
<feature type="transmembrane region" description="Helical" evidence="1">
    <location>
        <begin position="12"/>
        <end position="31"/>
    </location>
</feature>
<name>A0A0D0DEM0_9AGAM</name>
<dbReference type="STRING" id="930991.A0A0D0DEM0"/>
<accession>A0A0D0DEM0</accession>
<feature type="transmembrane region" description="Helical" evidence="1">
    <location>
        <begin position="148"/>
        <end position="170"/>
    </location>
</feature>
<keyword evidence="1" id="KW-0812">Transmembrane</keyword>
<evidence type="ECO:0000313" key="2">
    <source>
        <dbReference type="EMBL" id="KIK95957.1"/>
    </source>
</evidence>
<reference evidence="3" key="2">
    <citation type="submission" date="2015-01" db="EMBL/GenBank/DDBJ databases">
        <title>Evolutionary Origins and Diversification of the Mycorrhizal Mutualists.</title>
        <authorList>
            <consortium name="DOE Joint Genome Institute"/>
            <consortium name="Mycorrhizal Genomics Consortium"/>
            <person name="Kohler A."/>
            <person name="Kuo A."/>
            <person name="Nagy L.G."/>
            <person name="Floudas D."/>
            <person name="Copeland A."/>
            <person name="Barry K.W."/>
            <person name="Cichocki N."/>
            <person name="Veneault-Fourrey C."/>
            <person name="LaButti K."/>
            <person name="Lindquist E.A."/>
            <person name="Lipzen A."/>
            <person name="Lundell T."/>
            <person name="Morin E."/>
            <person name="Murat C."/>
            <person name="Riley R."/>
            <person name="Ohm R."/>
            <person name="Sun H."/>
            <person name="Tunlid A."/>
            <person name="Henrissat B."/>
            <person name="Grigoriev I.V."/>
            <person name="Hibbett D.S."/>
            <person name="Martin F."/>
        </authorList>
    </citation>
    <scope>NUCLEOTIDE SEQUENCE [LARGE SCALE GENOMIC DNA]</scope>
    <source>
        <strain evidence="3">Ve08.2h10</strain>
    </source>
</reference>
<reference evidence="2 3" key="1">
    <citation type="submission" date="2014-04" db="EMBL/GenBank/DDBJ databases">
        <authorList>
            <consortium name="DOE Joint Genome Institute"/>
            <person name="Kuo A."/>
            <person name="Kohler A."/>
            <person name="Jargeat P."/>
            <person name="Nagy L.G."/>
            <person name="Floudas D."/>
            <person name="Copeland A."/>
            <person name="Barry K.W."/>
            <person name="Cichocki N."/>
            <person name="Veneault-Fourrey C."/>
            <person name="LaButti K."/>
            <person name="Lindquist E.A."/>
            <person name="Lipzen A."/>
            <person name="Lundell T."/>
            <person name="Morin E."/>
            <person name="Murat C."/>
            <person name="Sun H."/>
            <person name="Tunlid A."/>
            <person name="Henrissat B."/>
            <person name="Grigoriev I.V."/>
            <person name="Hibbett D.S."/>
            <person name="Martin F."/>
            <person name="Nordberg H.P."/>
            <person name="Cantor M.N."/>
            <person name="Hua S.X."/>
        </authorList>
    </citation>
    <scope>NUCLEOTIDE SEQUENCE [LARGE SCALE GENOMIC DNA]</scope>
    <source>
        <strain evidence="2 3">Ve08.2h10</strain>
    </source>
</reference>
<proteinExistence type="predicted"/>
<dbReference type="Proteomes" id="UP000054538">
    <property type="component" value="Unassembled WGS sequence"/>
</dbReference>
<feature type="transmembrane region" description="Helical" evidence="1">
    <location>
        <begin position="227"/>
        <end position="250"/>
    </location>
</feature>
<keyword evidence="1" id="KW-0472">Membrane</keyword>
<dbReference type="HOGENOM" id="CLU_058254_0_0_1"/>
<dbReference type="OrthoDB" id="5586934at2759"/>
<sequence>MADSSWKDDILFKIINVLVYFIFLGSNVYTIAAPHDIYYSGKETFLTPAPWAFMIWTLIHLLLLGTIAYQFTAAGKKVIVDAVSWRFPLLGILNAIYINLWSSHHYIVAFIFALFVSSTVTHIYYIVKKHHAPSSPGDELFVHLPFSLWHGWTTVLVVLTAFEAFGVNALTKPAGVWTKVFVFLALFFLEGTAGAYAFTSAEGDLPASIAIMWSLFAIFAQQKDPFVHWTALAFAILSALCVVKGIWGLYGKYRGGVILLEDEERAPLVGSV</sequence>
<evidence type="ECO:0000256" key="1">
    <source>
        <dbReference type="SAM" id="Phobius"/>
    </source>
</evidence>
<gene>
    <name evidence="2" type="ORF">PAXRUDRAFT_826475</name>
</gene>
<evidence type="ECO:0000313" key="3">
    <source>
        <dbReference type="Proteomes" id="UP000054538"/>
    </source>
</evidence>
<dbReference type="EMBL" id="KN825011">
    <property type="protein sequence ID" value="KIK95957.1"/>
    <property type="molecule type" value="Genomic_DNA"/>
</dbReference>
<keyword evidence="3" id="KW-1185">Reference proteome</keyword>
<feature type="transmembrane region" description="Helical" evidence="1">
    <location>
        <begin position="83"/>
        <end position="100"/>
    </location>
</feature>
<dbReference type="InParanoid" id="A0A0D0DEM0"/>
<feature type="transmembrane region" description="Helical" evidence="1">
    <location>
        <begin position="51"/>
        <end position="71"/>
    </location>
</feature>
<feature type="transmembrane region" description="Helical" evidence="1">
    <location>
        <begin position="106"/>
        <end position="127"/>
    </location>
</feature>
<keyword evidence="1" id="KW-1133">Transmembrane helix</keyword>
<feature type="transmembrane region" description="Helical" evidence="1">
    <location>
        <begin position="176"/>
        <end position="198"/>
    </location>
</feature>
<protein>
    <submittedName>
        <fullName evidence="2">Uncharacterized protein</fullName>
    </submittedName>
</protein>
<dbReference type="AlphaFoldDB" id="A0A0D0DEM0"/>